<reference evidence="1" key="1">
    <citation type="submission" date="2022-04" db="EMBL/GenBank/DDBJ databases">
        <title>Genome of the entomopathogenic fungus Entomophthora muscae.</title>
        <authorList>
            <person name="Elya C."/>
            <person name="Lovett B.R."/>
            <person name="Lee E."/>
            <person name="Macias A.M."/>
            <person name="Hajek A.E."/>
            <person name="De Bivort B.L."/>
            <person name="Kasson M.T."/>
            <person name="De Fine Licht H.H."/>
            <person name="Stajich J.E."/>
        </authorList>
    </citation>
    <scope>NUCLEOTIDE SEQUENCE</scope>
    <source>
        <strain evidence="1">Berkeley</strain>
    </source>
</reference>
<accession>A0ACC2SVP8</accession>
<keyword evidence="2" id="KW-1185">Reference proteome</keyword>
<name>A0ACC2SVP8_9FUNG</name>
<evidence type="ECO:0000313" key="1">
    <source>
        <dbReference type="EMBL" id="KAJ9066473.1"/>
    </source>
</evidence>
<organism evidence="1 2">
    <name type="scientific">Entomophthora muscae</name>
    <dbReference type="NCBI Taxonomy" id="34485"/>
    <lineage>
        <taxon>Eukaryota</taxon>
        <taxon>Fungi</taxon>
        <taxon>Fungi incertae sedis</taxon>
        <taxon>Zoopagomycota</taxon>
        <taxon>Entomophthoromycotina</taxon>
        <taxon>Entomophthoromycetes</taxon>
        <taxon>Entomophthorales</taxon>
        <taxon>Entomophthoraceae</taxon>
        <taxon>Entomophthora</taxon>
    </lineage>
</organism>
<proteinExistence type="predicted"/>
<dbReference type="EMBL" id="QTSX02004288">
    <property type="protein sequence ID" value="KAJ9066473.1"/>
    <property type="molecule type" value="Genomic_DNA"/>
</dbReference>
<gene>
    <name evidence="1" type="ORF">DSO57_1008965</name>
</gene>
<protein>
    <submittedName>
        <fullName evidence="1">Uncharacterized protein</fullName>
    </submittedName>
</protein>
<evidence type="ECO:0000313" key="2">
    <source>
        <dbReference type="Proteomes" id="UP001165960"/>
    </source>
</evidence>
<comment type="caution">
    <text evidence="1">The sequence shown here is derived from an EMBL/GenBank/DDBJ whole genome shotgun (WGS) entry which is preliminary data.</text>
</comment>
<dbReference type="Proteomes" id="UP001165960">
    <property type="component" value="Unassembled WGS sequence"/>
</dbReference>
<sequence>MAFRTAFFILSLSVSLVESGMLSGSQPVTTNYYHIQRAALNISPVACGIYGNDMDVSRITAVQGLTFDECGTCLRVSNPDDSTKFQFVMAVDRGGRGLDLNMDTFKVLFNGQESGAFMAKWEVTESSHCAGIITGNYTLPAYKA</sequence>